<evidence type="ECO:0000256" key="12">
    <source>
        <dbReference type="SAM" id="MobiDB-lite"/>
    </source>
</evidence>
<dbReference type="InterPro" id="IPR003439">
    <property type="entry name" value="ABC_transporter-like_ATP-bd"/>
</dbReference>
<dbReference type="InterPro" id="IPR017871">
    <property type="entry name" value="ABC_transporter-like_CS"/>
</dbReference>
<organism evidence="15 16">
    <name type="scientific">Acer negundo</name>
    <name type="common">Box elder</name>
    <dbReference type="NCBI Taxonomy" id="4023"/>
    <lineage>
        <taxon>Eukaryota</taxon>
        <taxon>Viridiplantae</taxon>
        <taxon>Streptophyta</taxon>
        <taxon>Embryophyta</taxon>
        <taxon>Tracheophyta</taxon>
        <taxon>Spermatophyta</taxon>
        <taxon>Magnoliopsida</taxon>
        <taxon>eudicotyledons</taxon>
        <taxon>Gunneridae</taxon>
        <taxon>Pentapetalae</taxon>
        <taxon>rosids</taxon>
        <taxon>malvids</taxon>
        <taxon>Sapindales</taxon>
        <taxon>Sapindaceae</taxon>
        <taxon>Hippocastanoideae</taxon>
        <taxon>Acereae</taxon>
        <taxon>Acer</taxon>
    </lineage>
</organism>
<keyword evidence="7" id="KW-0560">Oxidoreductase</keyword>
<dbReference type="GO" id="GO:0005524">
    <property type="term" value="F:ATP binding"/>
    <property type="evidence" value="ECO:0007669"/>
    <property type="project" value="UniProtKB-KW"/>
</dbReference>
<dbReference type="InterPro" id="IPR003593">
    <property type="entry name" value="AAA+_ATPase"/>
</dbReference>
<dbReference type="GO" id="GO:0005506">
    <property type="term" value="F:iron ion binding"/>
    <property type="evidence" value="ECO:0007669"/>
    <property type="project" value="InterPro"/>
</dbReference>
<dbReference type="GO" id="GO:0020037">
    <property type="term" value="F:heme binding"/>
    <property type="evidence" value="ECO:0007669"/>
    <property type="project" value="InterPro"/>
</dbReference>
<keyword evidence="13" id="KW-1133">Transmembrane helix</keyword>
<keyword evidence="4" id="KW-0677">Repeat</keyword>
<dbReference type="InterPro" id="IPR027417">
    <property type="entry name" value="P-loop_NTPase"/>
</dbReference>
<dbReference type="PROSITE" id="PS00086">
    <property type="entry name" value="CYTOCHROME_P450"/>
    <property type="match status" value="1"/>
</dbReference>
<dbReference type="Proteomes" id="UP001064489">
    <property type="component" value="Chromosome 2"/>
</dbReference>
<feature type="compositionally biased region" description="Pro residues" evidence="12">
    <location>
        <begin position="521"/>
        <end position="532"/>
    </location>
</feature>
<feature type="region of interest" description="Disordered" evidence="12">
    <location>
        <begin position="554"/>
        <end position="641"/>
    </location>
</feature>
<evidence type="ECO:0000256" key="10">
    <source>
        <dbReference type="PIRSR" id="PIRSR602401-1"/>
    </source>
</evidence>
<dbReference type="InterPro" id="IPR036396">
    <property type="entry name" value="Cyt_P450_sf"/>
</dbReference>
<dbReference type="Pfam" id="PF00005">
    <property type="entry name" value="ABC_tran"/>
    <property type="match status" value="2"/>
</dbReference>
<feature type="compositionally biased region" description="Basic residues" evidence="12">
    <location>
        <begin position="990"/>
        <end position="999"/>
    </location>
</feature>
<reference evidence="15" key="2">
    <citation type="submission" date="2023-02" db="EMBL/GenBank/DDBJ databases">
        <authorList>
            <person name="Swenson N.G."/>
            <person name="Wegrzyn J.L."/>
            <person name="Mcevoy S.L."/>
        </authorList>
    </citation>
    <scope>NUCLEOTIDE SEQUENCE</scope>
    <source>
        <strain evidence="15">91603</strain>
        <tissue evidence="15">Leaf</tissue>
    </source>
</reference>
<dbReference type="FunFam" id="1.10.630.10:FF:000026">
    <property type="entry name" value="Cytochrome P450 82C4"/>
    <property type="match status" value="1"/>
</dbReference>
<evidence type="ECO:0000256" key="3">
    <source>
        <dbReference type="ARBA" id="ARBA00022723"/>
    </source>
</evidence>
<keyword evidence="9" id="KW-0503">Monooxygenase</keyword>
<evidence type="ECO:0000256" key="6">
    <source>
        <dbReference type="ARBA" id="ARBA00022840"/>
    </source>
</evidence>
<dbReference type="GO" id="GO:0016709">
    <property type="term" value="F:oxidoreductase activity, acting on paired donors, with incorporation or reduction of molecular oxygen, NAD(P)H as one donor, and incorporation of one atom of oxygen"/>
    <property type="evidence" value="ECO:0007669"/>
    <property type="project" value="UniProtKB-ARBA"/>
</dbReference>
<dbReference type="InterPro" id="IPR001128">
    <property type="entry name" value="Cyt_P450"/>
</dbReference>
<name>A0AAD5IE99_ACENE</name>
<dbReference type="InterPro" id="IPR050611">
    <property type="entry name" value="ABCF"/>
</dbReference>
<keyword evidence="16" id="KW-1185">Reference proteome</keyword>
<dbReference type="EMBL" id="JAJSOW010000106">
    <property type="protein sequence ID" value="KAI9161150.1"/>
    <property type="molecule type" value="Genomic_DNA"/>
</dbReference>
<evidence type="ECO:0000256" key="4">
    <source>
        <dbReference type="ARBA" id="ARBA00022737"/>
    </source>
</evidence>
<keyword evidence="8 10" id="KW-0408">Iron</keyword>
<dbReference type="Gene3D" id="1.10.630.10">
    <property type="entry name" value="Cytochrome P450"/>
    <property type="match status" value="1"/>
</dbReference>
<feature type="coiled-coil region" evidence="11">
    <location>
        <begin position="643"/>
        <end position="677"/>
    </location>
</feature>
<accession>A0AAD5IE99</accession>
<protein>
    <recommendedName>
        <fullName evidence="14">ABC transporter domain-containing protein</fullName>
    </recommendedName>
</protein>
<feature type="transmembrane region" description="Helical" evidence="13">
    <location>
        <begin position="316"/>
        <end position="339"/>
    </location>
</feature>
<evidence type="ECO:0000256" key="13">
    <source>
        <dbReference type="SAM" id="Phobius"/>
    </source>
</evidence>
<feature type="region of interest" description="Disordered" evidence="12">
    <location>
        <begin position="990"/>
        <end position="1034"/>
    </location>
</feature>
<dbReference type="GO" id="GO:0016887">
    <property type="term" value="F:ATP hydrolysis activity"/>
    <property type="evidence" value="ECO:0007669"/>
    <property type="project" value="InterPro"/>
</dbReference>
<feature type="compositionally biased region" description="Acidic residues" evidence="12">
    <location>
        <begin position="630"/>
        <end position="641"/>
    </location>
</feature>
<dbReference type="CDD" id="cd03221">
    <property type="entry name" value="ABCF_EF-3"/>
    <property type="match status" value="2"/>
</dbReference>
<dbReference type="SUPFAM" id="SSF48264">
    <property type="entry name" value="Cytochrome P450"/>
    <property type="match status" value="1"/>
</dbReference>
<comment type="cofactor">
    <cofactor evidence="10">
        <name>heme</name>
        <dbReference type="ChEBI" id="CHEBI:30413"/>
    </cofactor>
</comment>
<dbReference type="InterPro" id="IPR017972">
    <property type="entry name" value="Cyt_P450_CS"/>
</dbReference>
<feature type="region of interest" description="Disordered" evidence="12">
    <location>
        <begin position="513"/>
        <end position="532"/>
    </location>
</feature>
<dbReference type="PROSITE" id="PS00211">
    <property type="entry name" value="ABC_TRANSPORTER_1"/>
    <property type="match status" value="1"/>
</dbReference>
<evidence type="ECO:0000256" key="1">
    <source>
        <dbReference type="ARBA" id="ARBA00010617"/>
    </source>
</evidence>
<dbReference type="PROSITE" id="PS50893">
    <property type="entry name" value="ABC_TRANSPORTER_2"/>
    <property type="match status" value="2"/>
</dbReference>
<feature type="compositionally biased region" description="Basic and acidic residues" evidence="12">
    <location>
        <begin position="1003"/>
        <end position="1012"/>
    </location>
</feature>
<comment type="similarity">
    <text evidence="1">Belongs to the cytochrome P450 family.</text>
</comment>
<feature type="compositionally biased region" description="Low complexity" evidence="12">
    <location>
        <begin position="605"/>
        <end position="627"/>
    </location>
</feature>
<dbReference type="PRINTS" id="PR00385">
    <property type="entry name" value="P450"/>
</dbReference>
<keyword evidence="13" id="KW-0812">Transmembrane</keyword>
<dbReference type="FunFam" id="3.40.50.300:FF:000792">
    <property type="entry name" value="ABC transporter F family member 4"/>
    <property type="match status" value="1"/>
</dbReference>
<dbReference type="PANTHER" id="PTHR19211:SF14">
    <property type="entry name" value="ATP-BINDING CASSETTE SUB-FAMILY F MEMBER 1"/>
    <property type="match status" value="1"/>
</dbReference>
<keyword evidence="3 10" id="KW-0479">Metal-binding</keyword>
<evidence type="ECO:0000256" key="2">
    <source>
        <dbReference type="ARBA" id="ARBA00022617"/>
    </source>
</evidence>
<dbReference type="PRINTS" id="PR00463">
    <property type="entry name" value="EP450I"/>
</dbReference>
<comment type="caution">
    <text evidence="15">The sequence shown here is derived from an EMBL/GenBank/DDBJ whole genome shotgun (WGS) entry which is preliminary data.</text>
</comment>
<sequence length="1288" mass="143975">MDFSSSYTQSIVKLCALLILCVLCKIIITKQALHKSKIKKNCVPEPSGAWPLLGHLPLLGGKIPICKILGAMADKYGPIFSLKLGKYPTLMVSSWEIAKDCLAINDKILATRPNIAFGKYVGYDNAIFALAPYGHYWRNIRKIAITELLSTHRVQMLKHVRSSAIDTFIRDLNMVCQDQAPKVVIMSELMEHLTFNMNLKLIAGKQFSGRDYVEENSEACRIKRAIKEAIYLSGVFVVGDAIPWLDWMDFQGVGSMKRTFKEIDSVLGSWLEQHLLRKAKDSERDFMDVLLSKLSNDDDVASMSSHTRDTIVKATAFILIFTGAESTLVAMTWAVSLLLNHPKALRAAQEELDKRVGREKWVQESDIKNLKYLQAIVKETLRLNPPGPVTGLREAMEDCQIVGYNIPKGTRLIVNIWKLHRDPRLWEDPCKFQPERFLTTHANVDYVNGIHFGYIPFSSGRRSCPGMALGLQVVHLVLARLIQGFDLSTVEGMEVDMQEAEYDPLTSPYSHFAKSPAAGPLRPPLKPLPLTPPLSPLPSSVFPSLSPPFSQRIVSMGKKKSEEAGATTKAKSSGKDVSKDGKKEKLSVSAMLASMDQKPDKPKKGSSSSLSTTSGKSKSKAAQKLSSYTDDIDLPPSDEDDYVEEEQEEIEVKKELIRQQRNEARLLEISITEKEMKKREKKDMLAAHAADQAKKEALKDDHDAFTVVIGSRTSVLDGQDEADANVKDISVDSFSVSARGKELLKNATVKISHGKRYGLVGPNGMGKSTLLKLLAWRKIPVPKNIDVLLVEQEVVGDDRPAIQAVVSANEELVKLREEVASLQNSSYATGGEDEDYDNGDDSGEKLAELYERLQILGSDAAEAQASKILAGLGFTKEMQVRATRSFSGGWRMRISLARALFVQPTLLLLDEPTNHLDLRAVLWLEEYLCRWKKTLVVVSHDRDFLNSVCSEIIHLHDLKLQLYRGNFDEFESGYEQRRKEMNKQFEMHEKRVKAAKRSGNRVQQEKVKDRAKAAAAKDASKSKAKGKVDEDEPLAEAPKKWRDYSVEFHFPEPTELTPPLMQLIEVSFSYPNREDFRLSNVDVGIDMGTRVAIVGPNGAGKSTLLNLLAGDLVPSEGEVRRSQKLRIGRYSQHFVDLLTMEETPVQYLLRLHPDQEGLSKQEAVRAKLGKFGLPSHNHLTPIAKLSGGQKSRVVFTSISMSKPHILLLDEPTNHLDMQSIDALADALDEFTGGVVLVSHDSRLISRVCEDEERSEIWVVENGTVMTFPGTFEEYKEELQREIKAEVDD</sequence>
<gene>
    <name evidence="15" type="ORF">LWI28_014921</name>
</gene>
<keyword evidence="11" id="KW-0175">Coiled coil</keyword>
<evidence type="ECO:0000256" key="7">
    <source>
        <dbReference type="ARBA" id="ARBA00023002"/>
    </source>
</evidence>
<feature type="compositionally biased region" description="Basic and acidic residues" evidence="12">
    <location>
        <begin position="573"/>
        <end position="586"/>
    </location>
</feature>
<feature type="domain" description="ABC transporter" evidence="14">
    <location>
        <begin position="729"/>
        <end position="982"/>
    </location>
</feature>
<dbReference type="Pfam" id="PF00067">
    <property type="entry name" value="p450"/>
    <property type="match status" value="1"/>
</dbReference>
<feature type="binding site" description="axial binding residue" evidence="10">
    <location>
        <position position="464"/>
    </location>
    <ligand>
        <name>heme</name>
        <dbReference type="ChEBI" id="CHEBI:30413"/>
    </ligand>
    <ligandPart>
        <name>Fe</name>
        <dbReference type="ChEBI" id="CHEBI:18248"/>
    </ligandPart>
</feature>
<evidence type="ECO:0000313" key="16">
    <source>
        <dbReference type="Proteomes" id="UP001064489"/>
    </source>
</evidence>
<evidence type="ECO:0000256" key="11">
    <source>
        <dbReference type="SAM" id="Coils"/>
    </source>
</evidence>
<keyword evidence="6" id="KW-0067">ATP-binding</keyword>
<dbReference type="InterPro" id="IPR002401">
    <property type="entry name" value="Cyt_P450_E_grp-I"/>
</dbReference>
<evidence type="ECO:0000256" key="9">
    <source>
        <dbReference type="ARBA" id="ARBA00023033"/>
    </source>
</evidence>
<feature type="transmembrane region" description="Helical" evidence="13">
    <location>
        <begin position="6"/>
        <end position="28"/>
    </location>
</feature>
<dbReference type="FunFam" id="3.40.50.300:FF:001124">
    <property type="entry name" value="ABC transporter F family member 4"/>
    <property type="match status" value="1"/>
</dbReference>
<evidence type="ECO:0000259" key="14">
    <source>
        <dbReference type="PROSITE" id="PS50893"/>
    </source>
</evidence>
<evidence type="ECO:0000256" key="5">
    <source>
        <dbReference type="ARBA" id="ARBA00022741"/>
    </source>
</evidence>
<proteinExistence type="inferred from homology"/>
<evidence type="ECO:0000256" key="8">
    <source>
        <dbReference type="ARBA" id="ARBA00023004"/>
    </source>
</evidence>
<reference evidence="15" key="1">
    <citation type="journal article" date="2022" name="Plant J.">
        <title>Strategies of tolerance reflected in two North American maple genomes.</title>
        <authorList>
            <person name="McEvoy S.L."/>
            <person name="Sezen U.U."/>
            <person name="Trouern-Trend A."/>
            <person name="McMahon S.M."/>
            <person name="Schaberg P.G."/>
            <person name="Yang J."/>
            <person name="Wegrzyn J.L."/>
            <person name="Swenson N.G."/>
        </authorList>
    </citation>
    <scope>NUCLEOTIDE SEQUENCE</scope>
    <source>
        <strain evidence="15">91603</strain>
    </source>
</reference>
<keyword evidence="13" id="KW-0472">Membrane</keyword>
<dbReference type="Gene3D" id="3.40.50.300">
    <property type="entry name" value="P-loop containing nucleotide triphosphate hydrolases"/>
    <property type="match status" value="2"/>
</dbReference>
<keyword evidence="2 10" id="KW-0349">Heme</keyword>
<dbReference type="PANTHER" id="PTHR19211">
    <property type="entry name" value="ATP-BINDING TRANSPORT PROTEIN-RELATED"/>
    <property type="match status" value="1"/>
</dbReference>
<keyword evidence="5" id="KW-0547">Nucleotide-binding</keyword>
<feature type="domain" description="ABC transporter" evidence="14">
    <location>
        <begin position="1061"/>
        <end position="1286"/>
    </location>
</feature>
<dbReference type="SMART" id="SM00382">
    <property type="entry name" value="AAA"/>
    <property type="match status" value="2"/>
</dbReference>
<evidence type="ECO:0000313" key="15">
    <source>
        <dbReference type="EMBL" id="KAI9161150.1"/>
    </source>
</evidence>
<dbReference type="SUPFAM" id="SSF52540">
    <property type="entry name" value="P-loop containing nucleoside triphosphate hydrolases"/>
    <property type="match status" value="2"/>
</dbReference>